<dbReference type="InterPro" id="IPR000182">
    <property type="entry name" value="GNAT_dom"/>
</dbReference>
<reference evidence="5 6" key="1">
    <citation type="journal article" date="2012" name="PLoS Pathog.">
        <title>Diverse lifestyles and strategies of plant pathogenesis encoded in the genomes of eighteen Dothideomycetes fungi.</title>
        <authorList>
            <person name="Ohm R.A."/>
            <person name="Feau N."/>
            <person name="Henrissat B."/>
            <person name="Schoch C.L."/>
            <person name="Horwitz B.A."/>
            <person name="Barry K.W."/>
            <person name="Condon B.J."/>
            <person name="Copeland A.C."/>
            <person name="Dhillon B."/>
            <person name="Glaser F."/>
            <person name="Hesse C.N."/>
            <person name="Kosti I."/>
            <person name="LaButti K."/>
            <person name="Lindquist E.A."/>
            <person name="Lucas S."/>
            <person name="Salamov A.A."/>
            <person name="Bradshaw R.E."/>
            <person name="Ciuffetti L."/>
            <person name="Hamelin R.C."/>
            <person name="Kema G.H.J."/>
            <person name="Lawrence C."/>
            <person name="Scott J.A."/>
            <person name="Spatafora J.W."/>
            <person name="Turgeon B.G."/>
            <person name="de Wit P.J.G.M."/>
            <person name="Zhong S."/>
            <person name="Goodwin S.B."/>
            <person name="Grigoriev I.V."/>
        </authorList>
    </citation>
    <scope>NUCLEOTIDE SEQUENCE [LARGE SCALE GENOMIC DNA]</scope>
    <source>
        <strain evidence="5 6">CIRAD86</strain>
    </source>
</reference>
<dbReference type="Gene3D" id="3.40.630.30">
    <property type="match status" value="1"/>
</dbReference>
<evidence type="ECO:0000256" key="2">
    <source>
        <dbReference type="ARBA" id="ARBA00023315"/>
    </source>
</evidence>
<dbReference type="GO" id="GO:0016747">
    <property type="term" value="F:acyltransferase activity, transferring groups other than amino-acyl groups"/>
    <property type="evidence" value="ECO:0007669"/>
    <property type="project" value="InterPro"/>
</dbReference>
<dbReference type="RefSeq" id="XP_007921774.1">
    <property type="nucleotide sequence ID" value="XM_007923583.1"/>
</dbReference>
<organism evidence="5 6">
    <name type="scientific">Pseudocercospora fijiensis (strain CIRAD86)</name>
    <name type="common">Black leaf streak disease fungus</name>
    <name type="synonym">Mycosphaerella fijiensis</name>
    <dbReference type="NCBI Taxonomy" id="383855"/>
    <lineage>
        <taxon>Eukaryota</taxon>
        <taxon>Fungi</taxon>
        <taxon>Dikarya</taxon>
        <taxon>Ascomycota</taxon>
        <taxon>Pezizomycotina</taxon>
        <taxon>Dothideomycetes</taxon>
        <taxon>Dothideomycetidae</taxon>
        <taxon>Mycosphaerellales</taxon>
        <taxon>Mycosphaerellaceae</taxon>
        <taxon>Pseudocercospora</taxon>
    </lineage>
</organism>
<dbReference type="KEGG" id="pfj:MYCFIDRAFT_127281"/>
<evidence type="ECO:0000259" key="4">
    <source>
        <dbReference type="PROSITE" id="PS51186"/>
    </source>
</evidence>
<dbReference type="OrthoDB" id="630895at2759"/>
<evidence type="ECO:0000256" key="1">
    <source>
        <dbReference type="ARBA" id="ARBA00022679"/>
    </source>
</evidence>
<protein>
    <recommendedName>
        <fullName evidence="4">N-acetyltransferase domain-containing protein</fullName>
    </recommendedName>
</protein>
<keyword evidence="1" id="KW-0808">Transferase</keyword>
<dbReference type="eggNOG" id="ENOG502RXXF">
    <property type="taxonomic scope" value="Eukaryota"/>
</dbReference>
<keyword evidence="6" id="KW-1185">Reference proteome</keyword>
<gene>
    <name evidence="5" type="ORF">MYCFIDRAFT_127281</name>
</gene>
<dbReference type="GeneID" id="19330639"/>
<dbReference type="VEuPathDB" id="FungiDB:MYCFIDRAFT_127281"/>
<evidence type="ECO:0000256" key="3">
    <source>
        <dbReference type="ARBA" id="ARBA00038502"/>
    </source>
</evidence>
<evidence type="ECO:0000313" key="5">
    <source>
        <dbReference type="EMBL" id="EME88943.1"/>
    </source>
</evidence>
<proteinExistence type="inferred from homology"/>
<dbReference type="PANTHER" id="PTHR43792">
    <property type="entry name" value="GNAT FAMILY, PUTATIVE (AFU_ORTHOLOGUE AFUA_3G00765)-RELATED-RELATED"/>
    <property type="match status" value="1"/>
</dbReference>
<comment type="similarity">
    <text evidence="3">Belongs to the acetyltransferase family. RimJ subfamily.</text>
</comment>
<keyword evidence="2" id="KW-0012">Acyltransferase</keyword>
<dbReference type="Proteomes" id="UP000016932">
    <property type="component" value="Unassembled WGS sequence"/>
</dbReference>
<dbReference type="PANTHER" id="PTHR43792:SF8">
    <property type="entry name" value="[RIBOSOMAL PROTEIN US5]-ALANINE N-ACETYLTRANSFERASE"/>
    <property type="match status" value="1"/>
</dbReference>
<dbReference type="InterPro" id="IPR016181">
    <property type="entry name" value="Acyl_CoA_acyltransferase"/>
</dbReference>
<sequence>IGSVGLDFGDDVYHRTAELGYWIGEEYWGKGIMSIVVPAFVRWAWKTFGILIRINAEANEGNLGSIRTLVKAGFAYEGKRINAIVKMGEVLSVVWYGALRPVD</sequence>
<accession>N1QC78</accession>
<feature type="domain" description="N-acetyltransferase" evidence="4">
    <location>
        <begin position="1"/>
        <end position="101"/>
    </location>
</feature>
<dbReference type="Pfam" id="PF13302">
    <property type="entry name" value="Acetyltransf_3"/>
    <property type="match status" value="1"/>
</dbReference>
<name>N1QC78_PSEFD</name>
<dbReference type="HOGENOM" id="CLU_013985_40_3_1"/>
<dbReference type="InterPro" id="IPR051531">
    <property type="entry name" value="N-acetyltransferase"/>
</dbReference>
<dbReference type="AlphaFoldDB" id="N1QC78"/>
<feature type="non-terminal residue" evidence="5">
    <location>
        <position position="1"/>
    </location>
</feature>
<dbReference type="SUPFAM" id="SSF55729">
    <property type="entry name" value="Acyl-CoA N-acyltransferases (Nat)"/>
    <property type="match status" value="1"/>
</dbReference>
<evidence type="ECO:0000313" key="6">
    <source>
        <dbReference type="Proteomes" id="UP000016932"/>
    </source>
</evidence>
<dbReference type="EMBL" id="KB446555">
    <property type="protein sequence ID" value="EME88943.1"/>
    <property type="molecule type" value="Genomic_DNA"/>
</dbReference>
<dbReference type="PROSITE" id="PS51186">
    <property type="entry name" value="GNAT"/>
    <property type="match status" value="1"/>
</dbReference>